<dbReference type="PANTHER" id="PTHR15696:SF0">
    <property type="entry name" value="TELOMERASE-BINDING PROTEIN EST1A"/>
    <property type="match status" value="1"/>
</dbReference>
<name>A0A1E3PSU4_9ASCO</name>
<dbReference type="STRING" id="857566.A0A1E3PSU4"/>
<dbReference type="GO" id="GO:0004540">
    <property type="term" value="F:RNA nuclease activity"/>
    <property type="evidence" value="ECO:0007669"/>
    <property type="project" value="UniProtKB-ARBA"/>
</dbReference>
<dbReference type="GO" id="GO:0005697">
    <property type="term" value="C:telomerase holoenzyme complex"/>
    <property type="evidence" value="ECO:0007669"/>
    <property type="project" value="TreeGrafter"/>
</dbReference>
<dbReference type="OrthoDB" id="2017974at2759"/>
<feature type="compositionally biased region" description="Basic and acidic residues" evidence="1">
    <location>
        <begin position="1418"/>
        <end position="1441"/>
    </location>
</feature>
<dbReference type="Pfam" id="PF13638">
    <property type="entry name" value="PIN_4"/>
    <property type="match status" value="1"/>
</dbReference>
<protein>
    <recommendedName>
        <fullName evidence="2">PIN domain-containing protein</fullName>
    </recommendedName>
</protein>
<dbReference type="InterPro" id="IPR045153">
    <property type="entry name" value="Est1/Ebs1-like"/>
</dbReference>
<dbReference type="InterPro" id="IPR029060">
    <property type="entry name" value="PIN-like_dom_sf"/>
</dbReference>
<dbReference type="SUPFAM" id="SSF88723">
    <property type="entry name" value="PIN domain-like"/>
    <property type="match status" value="1"/>
</dbReference>
<feature type="region of interest" description="Disordered" evidence="1">
    <location>
        <begin position="1380"/>
        <end position="1445"/>
    </location>
</feature>
<keyword evidence="4" id="KW-1185">Reference proteome</keyword>
<proteinExistence type="predicted"/>
<dbReference type="GO" id="GO:0042162">
    <property type="term" value="F:telomeric DNA binding"/>
    <property type="evidence" value="ECO:0007669"/>
    <property type="project" value="TreeGrafter"/>
</dbReference>
<dbReference type="PANTHER" id="PTHR15696">
    <property type="entry name" value="SMG-7 SUPPRESSOR WITH MORPHOLOGICAL EFFECT ON GENITALIA PROTEIN 7"/>
    <property type="match status" value="1"/>
</dbReference>
<evidence type="ECO:0000313" key="3">
    <source>
        <dbReference type="EMBL" id="ODQ68358.1"/>
    </source>
</evidence>
<feature type="region of interest" description="Disordered" evidence="1">
    <location>
        <begin position="1264"/>
        <end position="1310"/>
    </location>
</feature>
<feature type="region of interest" description="Disordered" evidence="1">
    <location>
        <begin position="215"/>
        <end position="249"/>
    </location>
</feature>
<sequence>MDTVASSDSCNPGTLSHHDSITMLAIPPLKEHADGVDGIVTEEDGANLQSNSSNIKRRKYKSLVSSPHLDQNRPSPLRDTFSVKSLGQVLPIYQPLPAKNQFPHCLHDGIESNTSYGLAPGSRPSPVARLVPDTVERVSVEDRVSRIHRKPLIMARDSTNHLKLPDIISNGMENQNAGLREESGGPTTTSSGSKSNIYKVTKNGIANHLTISNPVSSAPSASNSPISVAQPHVRMQQSKSTPSLDPKPSKIMDPAAQYNFQLPSIDKLTDEIKQVYKAIKVLEVSCQELGRRLDPDFGTSSRAGQVRKVHTMTVDPNFDETAWWKLCKLHKELVGKYFDFIFLAYHSSGTPETKLLVSKYHIATKLLNHGIFTFLESLKWHIPLVVDITTSFIFYCFEILTMLVEPHYCSGPIWMESLGDLAKFGISLVKYCDFIDWAPIAGYWYGRAIQLSPGCGRLYHNYILGSTYRLGSLFYFCKSMTCWSPYPQAKNSINLLFHSKLEISPSATSTDITTSQFESVIQKFIVVHRYNFIKHGLLVSPPMTKSQQQGSCFPDAELKENDAACKNLTAKICEFVAKTHTYFALSRGPVMSLINITALLKYGEPIPQGDNENPDIPVYLRPLDLLVQKQKSGDETWSELDNSCLQSSKNIAYSILNAFLTVPSKYSSSHVLVWLYFIKAISVYKDISLLLFDRDFPWDAMMKYLNGIKKEFHNFNIYKYENKNQLPLLEEWKLYGFVWSANLPEFSKDSQFIRPELIQDIITDPLGGESNMESCHNQRSLKILKLAYEISRNMRWFKFSTSERGFVLSDSYHQRMEELRIRDLKIQHERLHELNPLARTEASEFGEPTNVNTQGGSIGVNFTASDYNEDDDVLRELKLRKQQLEMLLQEGEPRQSIGDFLMNENKPAQELSTTIPVLNTSITAPRLSTIIRPSDYGSSVLPLLTHSRHNPLGPDTKGSSIGLHATHCESNNSIVHKELTSIVIDTNIWIDNLPFIETLVDKQCWNLIVPFAVVTELQALMTDEDDFTRANLSLESFAFISNRLKSRRIRVVTQFHQEIVSPNEFWLPLDEKSQVAGLLAGESSQLQKSRPIWESSHRLGKQKGKKTISKEESKFHKKQDSMDDIIMLVVKQQDHLLRQNHIQTLAAELTLQQGDNLKEIATTIHSQVNRTSFCALVTNDKNMRVIGRSRDIRVLSFDEFKELIKRRSGSLLKKIPVVQPTTVARNTMIPLFRPPPLDDSLMKKNYADNSPVSDCDKYDIKKSNSKKLSKEKKFKSKSKLKSPNSALSADSENKSKSSKSSKSKSKKSLVKKEVTPQFTILKRGVSPSLIQELKPNDEKINHRNNIDSAKCYTSREVIDIVNINKKSVENFGVKEIDLGEKQSSNFKDDNEREKEQEPDSEDIDDDGQEEGDDDDFAEDVKYDENEDRYMDTDNYDPHENSNEENLCDELFSDYDDMEVLSIGTC</sequence>
<evidence type="ECO:0000313" key="4">
    <source>
        <dbReference type="Proteomes" id="UP000095009"/>
    </source>
</evidence>
<feature type="region of interest" description="Disordered" evidence="1">
    <location>
        <begin position="176"/>
        <end position="195"/>
    </location>
</feature>
<accession>A0A1E3PSU4</accession>
<dbReference type="GO" id="GO:0000184">
    <property type="term" value="P:nuclear-transcribed mRNA catabolic process, nonsense-mediated decay"/>
    <property type="evidence" value="ECO:0007669"/>
    <property type="project" value="TreeGrafter"/>
</dbReference>
<reference evidence="3 4" key="1">
    <citation type="journal article" date="2016" name="Proc. Natl. Acad. Sci. U.S.A.">
        <title>Comparative genomics of biotechnologically important yeasts.</title>
        <authorList>
            <person name="Riley R."/>
            <person name="Haridas S."/>
            <person name="Wolfe K.H."/>
            <person name="Lopes M.R."/>
            <person name="Hittinger C.T."/>
            <person name="Goeker M."/>
            <person name="Salamov A.A."/>
            <person name="Wisecaver J.H."/>
            <person name="Long T.M."/>
            <person name="Calvey C.H."/>
            <person name="Aerts A.L."/>
            <person name="Barry K.W."/>
            <person name="Choi C."/>
            <person name="Clum A."/>
            <person name="Coughlan A.Y."/>
            <person name="Deshpande S."/>
            <person name="Douglass A.P."/>
            <person name="Hanson S.J."/>
            <person name="Klenk H.-P."/>
            <person name="LaButti K.M."/>
            <person name="Lapidus A."/>
            <person name="Lindquist E.A."/>
            <person name="Lipzen A.M."/>
            <person name="Meier-Kolthoff J.P."/>
            <person name="Ohm R.A."/>
            <person name="Otillar R.P."/>
            <person name="Pangilinan J.L."/>
            <person name="Peng Y."/>
            <person name="Rokas A."/>
            <person name="Rosa C.A."/>
            <person name="Scheuner C."/>
            <person name="Sibirny A.A."/>
            <person name="Slot J.C."/>
            <person name="Stielow J.B."/>
            <person name="Sun H."/>
            <person name="Kurtzman C.P."/>
            <person name="Blackwell M."/>
            <person name="Grigoriev I.V."/>
            <person name="Jeffries T.W."/>
        </authorList>
    </citation>
    <scope>NUCLEOTIDE SEQUENCE [LARGE SCALE GENOMIC DNA]</scope>
    <source>
        <strain evidence="3 4">DSM 6958</strain>
    </source>
</reference>
<dbReference type="SUPFAM" id="SSF48452">
    <property type="entry name" value="TPR-like"/>
    <property type="match status" value="1"/>
</dbReference>
<dbReference type="Proteomes" id="UP000095009">
    <property type="component" value="Unassembled WGS sequence"/>
</dbReference>
<feature type="compositionally biased region" description="Acidic residues" evidence="1">
    <location>
        <begin position="1398"/>
        <end position="1417"/>
    </location>
</feature>
<organism evidence="3 4">
    <name type="scientific">Nadsonia fulvescens var. elongata DSM 6958</name>
    <dbReference type="NCBI Taxonomy" id="857566"/>
    <lineage>
        <taxon>Eukaryota</taxon>
        <taxon>Fungi</taxon>
        <taxon>Dikarya</taxon>
        <taxon>Ascomycota</taxon>
        <taxon>Saccharomycotina</taxon>
        <taxon>Dipodascomycetes</taxon>
        <taxon>Dipodascales</taxon>
        <taxon>Dipodascales incertae sedis</taxon>
        <taxon>Nadsonia</taxon>
    </lineage>
</organism>
<evidence type="ECO:0000259" key="2">
    <source>
        <dbReference type="Pfam" id="PF13638"/>
    </source>
</evidence>
<dbReference type="EMBL" id="KV454406">
    <property type="protein sequence ID" value="ODQ68358.1"/>
    <property type="molecule type" value="Genomic_DNA"/>
</dbReference>
<evidence type="ECO:0000256" key="1">
    <source>
        <dbReference type="SAM" id="MobiDB-lite"/>
    </source>
</evidence>
<feature type="compositionally biased region" description="Basic residues" evidence="1">
    <location>
        <begin position="1296"/>
        <end position="1309"/>
    </location>
</feature>
<dbReference type="InterPro" id="IPR002716">
    <property type="entry name" value="PIN_dom"/>
</dbReference>
<dbReference type="Gene3D" id="1.25.40.10">
    <property type="entry name" value="Tetratricopeptide repeat domain"/>
    <property type="match status" value="1"/>
</dbReference>
<feature type="compositionally biased region" description="Low complexity" evidence="1">
    <location>
        <begin position="184"/>
        <end position="195"/>
    </location>
</feature>
<feature type="compositionally biased region" description="Basic and acidic residues" evidence="1">
    <location>
        <begin position="1380"/>
        <end position="1397"/>
    </location>
</feature>
<dbReference type="Gene3D" id="3.40.50.1010">
    <property type="entry name" value="5'-nuclease"/>
    <property type="match status" value="1"/>
</dbReference>
<feature type="region of interest" description="Disordered" evidence="1">
    <location>
        <begin position="42"/>
        <end position="79"/>
    </location>
</feature>
<gene>
    <name evidence="3" type="ORF">NADFUDRAFT_39741</name>
</gene>
<dbReference type="GO" id="GO:0070034">
    <property type="term" value="F:telomerase RNA binding"/>
    <property type="evidence" value="ECO:0007669"/>
    <property type="project" value="TreeGrafter"/>
</dbReference>
<feature type="compositionally biased region" description="Low complexity" evidence="1">
    <location>
        <begin position="215"/>
        <end position="229"/>
    </location>
</feature>
<feature type="domain" description="PIN" evidence="2">
    <location>
        <begin position="982"/>
        <end position="1196"/>
    </location>
</feature>
<feature type="compositionally biased region" description="Basic residues" evidence="1">
    <location>
        <begin position="1264"/>
        <end position="1280"/>
    </location>
</feature>
<dbReference type="InterPro" id="IPR011990">
    <property type="entry name" value="TPR-like_helical_dom_sf"/>
</dbReference>
<feature type="compositionally biased region" description="Polar residues" evidence="1">
    <location>
        <begin position="63"/>
        <end position="74"/>
    </location>
</feature>